<dbReference type="SMART" id="SM00448">
    <property type="entry name" value="REC"/>
    <property type="match status" value="1"/>
</dbReference>
<dbReference type="Pfam" id="PF00512">
    <property type="entry name" value="HisKA"/>
    <property type="match status" value="1"/>
</dbReference>
<keyword evidence="3 7" id="KW-0597">Phosphoprotein</keyword>
<accession>A0ABV4XAQ4</accession>
<dbReference type="PANTHER" id="PTHR48111">
    <property type="entry name" value="REGULATOR OF RPOS"/>
    <property type="match status" value="1"/>
</dbReference>
<dbReference type="Proteomes" id="UP001576774">
    <property type="component" value="Unassembled WGS sequence"/>
</dbReference>
<keyword evidence="5" id="KW-0238">DNA-binding</keyword>
<dbReference type="Pfam" id="PF00072">
    <property type="entry name" value="Response_reg"/>
    <property type="match status" value="1"/>
</dbReference>
<evidence type="ECO:0000256" key="1">
    <source>
        <dbReference type="ARBA" id="ARBA00000085"/>
    </source>
</evidence>
<evidence type="ECO:0000256" key="3">
    <source>
        <dbReference type="ARBA" id="ARBA00022553"/>
    </source>
</evidence>
<keyword evidence="4" id="KW-0805">Transcription regulation</keyword>
<keyword evidence="8" id="KW-0175">Coiled coil</keyword>
<evidence type="ECO:0000313" key="10">
    <source>
        <dbReference type="EMBL" id="MFB2879809.1"/>
    </source>
</evidence>
<dbReference type="SMART" id="SM00388">
    <property type="entry name" value="HisKA"/>
    <property type="match status" value="1"/>
</dbReference>
<feature type="coiled-coil region" evidence="8">
    <location>
        <begin position="135"/>
        <end position="172"/>
    </location>
</feature>
<evidence type="ECO:0000256" key="6">
    <source>
        <dbReference type="ARBA" id="ARBA00023163"/>
    </source>
</evidence>
<dbReference type="PROSITE" id="PS50110">
    <property type="entry name" value="RESPONSE_REGULATORY"/>
    <property type="match status" value="1"/>
</dbReference>
<comment type="catalytic activity">
    <reaction evidence="1">
        <text>ATP + protein L-histidine = ADP + protein N-phospho-L-histidine.</text>
        <dbReference type="EC" id="2.7.13.3"/>
    </reaction>
</comment>
<dbReference type="InterPro" id="IPR001789">
    <property type="entry name" value="Sig_transdc_resp-reg_receiver"/>
</dbReference>
<evidence type="ECO:0000259" key="9">
    <source>
        <dbReference type="PROSITE" id="PS50110"/>
    </source>
</evidence>
<dbReference type="SUPFAM" id="SSF52172">
    <property type="entry name" value="CheY-like"/>
    <property type="match status" value="1"/>
</dbReference>
<dbReference type="EMBL" id="JBHFNQ010000181">
    <property type="protein sequence ID" value="MFB2879809.1"/>
    <property type="molecule type" value="Genomic_DNA"/>
</dbReference>
<evidence type="ECO:0000256" key="8">
    <source>
        <dbReference type="SAM" id="Coils"/>
    </source>
</evidence>
<dbReference type="InterPro" id="IPR011006">
    <property type="entry name" value="CheY-like_superfamily"/>
</dbReference>
<feature type="modified residue" description="4-aspartylphosphate" evidence="7">
    <location>
        <position position="58"/>
    </location>
</feature>
<comment type="caution">
    <text evidence="10">The sequence shown here is derived from an EMBL/GenBank/DDBJ whole genome shotgun (WGS) entry which is preliminary data.</text>
</comment>
<name>A0ABV4XAQ4_9CYAN</name>
<dbReference type="EC" id="2.7.13.3" evidence="2"/>
<protein>
    <recommendedName>
        <fullName evidence="2">histidine kinase</fullName>
        <ecNumber evidence="2">2.7.13.3</ecNumber>
    </recommendedName>
</protein>
<proteinExistence type="predicted"/>
<gene>
    <name evidence="10" type="ORF">ACE1CC_23395</name>
</gene>
<feature type="domain" description="Response regulatory" evidence="9">
    <location>
        <begin position="9"/>
        <end position="125"/>
    </location>
</feature>
<organism evidence="10 11">
    <name type="scientific">Floridaenema aerugineum BLCC-F46</name>
    <dbReference type="NCBI Taxonomy" id="3153654"/>
    <lineage>
        <taxon>Bacteria</taxon>
        <taxon>Bacillati</taxon>
        <taxon>Cyanobacteriota</taxon>
        <taxon>Cyanophyceae</taxon>
        <taxon>Oscillatoriophycideae</taxon>
        <taxon>Aerosakkonematales</taxon>
        <taxon>Aerosakkonemataceae</taxon>
        <taxon>Floridanema</taxon>
        <taxon>Floridanema aerugineum</taxon>
    </lineage>
</organism>
<keyword evidence="6" id="KW-0804">Transcription</keyword>
<keyword evidence="11" id="KW-1185">Reference proteome</keyword>
<evidence type="ECO:0000256" key="7">
    <source>
        <dbReference type="PROSITE-ProRule" id="PRU00169"/>
    </source>
</evidence>
<sequence length="253" mass="28853">MKVKNEKIKILVIEDEESVRANILEILESEDFTAIGAKNGQTGIQEAKNKLPDLILCDIMMPDIDGYTVLSELQEDPLTAIIPFIFLTAKTERDDLRLGMELGADDYITKPCTVTELLSAISIRLKKQAIYNHQFETERSKAKGLQARVQELQRLSKNRTDLLQRLTQELRDPLSNITMAIQMLKLAPTERARANYLKILQQECSREIAIINQLSDFQISDVQEILLTENVKLLQRFQSSTDQISDQNFSDRG</sequence>
<dbReference type="InterPro" id="IPR039420">
    <property type="entry name" value="WalR-like"/>
</dbReference>
<dbReference type="Gene3D" id="3.40.50.2300">
    <property type="match status" value="1"/>
</dbReference>
<dbReference type="PANTHER" id="PTHR48111:SF4">
    <property type="entry name" value="DNA-BINDING DUAL TRANSCRIPTIONAL REGULATOR OMPR"/>
    <property type="match status" value="1"/>
</dbReference>
<dbReference type="SUPFAM" id="SSF47384">
    <property type="entry name" value="Homodimeric domain of signal transducing histidine kinase"/>
    <property type="match status" value="1"/>
</dbReference>
<dbReference type="RefSeq" id="WP_413272843.1">
    <property type="nucleotide sequence ID" value="NZ_JBHFNQ010000181.1"/>
</dbReference>
<evidence type="ECO:0000256" key="4">
    <source>
        <dbReference type="ARBA" id="ARBA00023015"/>
    </source>
</evidence>
<dbReference type="Gene3D" id="1.10.287.130">
    <property type="match status" value="1"/>
</dbReference>
<evidence type="ECO:0000256" key="5">
    <source>
        <dbReference type="ARBA" id="ARBA00023125"/>
    </source>
</evidence>
<evidence type="ECO:0000256" key="2">
    <source>
        <dbReference type="ARBA" id="ARBA00012438"/>
    </source>
</evidence>
<dbReference type="InterPro" id="IPR036097">
    <property type="entry name" value="HisK_dim/P_sf"/>
</dbReference>
<reference evidence="10 11" key="1">
    <citation type="submission" date="2024-09" db="EMBL/GenBank/DDBJ databases">
        <title>Floridaenema gen nov. (Aerosakkonemataceae, Aerosakkonematales ord. nov., Cyanobacteria) from benthic tropical and subtropical fresh waters, with the description of four new species.</title>
        <authorList>
            <person name="Moretto J.A."/>
            <person name="Berthold D.E."/>
            <person name="Lefler F.W."/>
            <person name="Huang I.-S."/>
            <person name="Laughinghouse H. IV."/>
        </authorList>
    </citation>
    <scope>NUCLEOTIDE SEQUENCE [LARGE SCALE GENOMIC DNA]</scope>
    <source>
        <strain evidence="10 11">BLCC-F46</strain>
    </source>
</reference>
<dbReference type="CDD" id="cd00082">
    <property type="entry name" value="HisKA"/>
    <property type="match status" value="1"/>
</dbReference>
<evidence type="ECO:0000313" key="11">
    <source>
        <dbReference type="Proteomes" id="UP001576774"/>
    </source>
</evidence>
<dbReference type="InterPro" id="IPR003661">
    <property type="entry name" value="HisK_dim/P_dom"/>
</dbReference>
<dbReference type="CDD" id="cd17574">
    <property type="entry name" value="REC_OmpR"/>
    <property type="match status" value="1"/>
</dbReference>